<sequence length="499" mass="58743">MKIDPLKVPFDDFEKHINIEGNHRILFSGIYGTGKTWFLDKFFEVKNDKYASIHIKPVNYAIGSNKDIFELIKVDILFEILNRNEITFDEIELDNKLLAEYLILDRLGIIFPTLIEGLSDVTAAHEGLEDENFLVKGITNLLKVVNKLKPGTEYKSKLKENPDLTLIKENFAGHTDVIGGLYERNATTQLIQELVQVISKNETQEREEDKSNKETVLVIDDLDRLDPNDIFRILNIFSAHFDIESPQENKFGFDRVVLVCDVENLESIYRHKYGEQTDFNGYINKFYSNRIYNYDNRENINQITQAFIEQFDRRYLWPKFKQLMHQLIRIGINSKHLSLRRLLQFDINSIKPLDKQLTLRDFSTWHTNQFPPLQVYYLLENIFEGRQRVMDFMEYIRFIENDEFPDQKQSDMLKMLIPLIDLNRIVEEGKNLRGEQHSRGFSLKDLNVHINYTLAINQYWSAKDLTISSNGSVDVNYYPNLNNFLGYTYKSILEKKLLD</sequence>
<keyword evidence="3" id="KW-1185">Reference proteome</keyword>
<dbReference type="Pfam" id="PF07693">
    <property type="entry name" value="KAP_NTPase"/>
    <property type="match status" value="1"/>
</dbReference>
<dbReference type="Proteomes" id="UP001355298">
    <property type="component" value="Unassembled WGS sequence"/>
</dbReference>
<dbReference type="RefSeq" id="WP_326279810.1">
    <property type="nucleotide sequence ID" value="NZ_JAYKYV010000017.1"/>
</dbReference>
<reference evidence="2 3" key="1">
    <citation type="submission" date="2024-01" db="EMBL/GenBank/DDBJ databases">
        <title>The strains designed SYSU M86414 and SYSU M84420 isolated from the marine sediment in San Sha City (Hainan Province, China).</title>
        <authorList>
            <person name="Guo D."/>
        </authorList>
    </citation>
    <scope>NUCLEOTIDE SEQUENCE [LARGE SCALE GENOMIC DNA]</scope>
    <source>
        <strain evidence="2 3">SYSU M84420</strain>
    </source>
</reference>
<organism evidence="2 3">
    <name type="scientific">Flagellimonas halotolerans</name>
    <dbReference type="NCBI Taxonomy" id="3112164"/>
    <lineage>
        <taxon>Bacteria</taxon>
        <taxon>Pseudomonadati</taxon>
        <taxon>Bacteroidota</taxon>
        <taxon>Flavobacteriia</taxon>
        <taxon>Flavobacteriales</taxon>
        <taxon>Flavobacteriaceae</taxon>
        <taxon>Flagellimonas</taxon>
    </lineage>
</organism>
<dbReference type="EMBL" id="JAYMGW010000017">
    <property type="protein sequence ID" value="MEC4266693.1"/>
    <property type="molecule type" value="Genomic_DNA"/>
</dbReference>
<proteinExistence type="predicted"/>
<accession>A0ABU6IU83</accession>
<evidence type="ECO:0000259" key="1">
    <source>
        <dbReference type="Pfam" id="PF07693"/>
    </source>
</evidence>
<evidence type="ECO:0000313" key="3">
    <source>
        <dbReference type="Proteomes" id="UP001355298"/>
    </source>
</evidence>
<protein>
    <submittedName>
        <fullName evidence="2">P-loop NTPase fold protein</fullName>
    </submittedName>
</protein>
<gene>
    <name evidence="2" type="ORF">VOP03_15155</name>
</gene>
<dbReference type="InterPro" id="IPR011646">
    <property type="entry name" value="KAP_P-loop"/>
</dbReference>
<name>A0ABU6IU83_9FLAO</name>
<dbReference type="InterPro" id="IPR027417">
    <property type="entry name" value="P-loop_NTPase"/>
</dbReference>
<dbReference type="SUPFAM" id="SSF52540">
    <property type="entry name" value="P-loop containing nucleoside triphosphate hydrolases"/>
    <property type="match status" value="1"/>
</dbReference>
<comment type="caution">
    <text evidence="2">The sequence shown here is derived from an EMBL/GenBank/DDBJ whole genome shotgun (WGS) entry which is preliminary data.</text>
</comment>
<feature type="domain" description="KAP NTPase" evidence="1">
    <location>
        <begin position="25"/>
        <end position="306"/>
    </location>
</feature>
<evidence type="ECO:0000313" key="2">
    <source>
        <dbReference type="EMBL" id="MEC4266693.1"/>
    </source>
</evidence>